<feature type="transmembrane region" description="Helical" evidence="1">
    <location>
        <begin position="7"/>
        <end position="26"/>
    </location>
</feature>
<gene>
    <name evidence="2" type="ORF">H9723_01800</name>
</gene>
<name>A0A9D2G7Q4_9FIRM</name>
<dbReference type="AlphaFoldDB" id="A0A9D2G7Q4"/>
<evidence type="ECO:0000313" key="2">
    <source>
        <dbReference type="EMBL" id="HIZ73967.1"/>
    </source>
</evidence>
<comment type="caution">
    <text evidence="2">The sequence shown here is derived from an EMBL/GenBank/DDBJ whole genome shotgun (WGS) entry which is preliminary data.</text>
</comment>
<keyword evidence="1" id="KW-1133">Transmembrane helix</keyword>
<evidence type="ECO:0000313" key="3">
    <source>
        <dbReference type="Proteomes" id="UP000824116"/>
    </source>
</evidence>
<keyword evidence="1" id="KW-0472">Membrane</keyword>
<feature type="transmembrane region" description="Helical" evidence="1">
    <location>
        <begin position="138"/>
        <end position="156"/>
    </location>
</feature>
<feature type="transmembrane region" description="Helical" evidence="1">
    <location>
        <begin position="46"/>
        <end position="62"/>
    </location>
</feature>
<feature type="transmembrane region" description="Helical" evidence="1">
    <location>
        <begin position="74"/>
        <end position="97"/>
    </location>
</feature>
<proteinExistence type="predicted"/>
<keyword evidence="1" id="KW-0812">Transmembrane</keyword>
<dbReference type="Proteomes" id="UP000824116">
    <property type="component" value="Unassembled WGS sequence"/>
</dbReference>
<dbReference type="Pfam" id="PF20122">
    <property type="entry name" value="DUF6512"/>
    <property type="match status" value="1"/>
</dbReference>
<sequence>MKKIRSYYIIGYLFTAAAGTLFHFVYDWTGQGAVAALFFPVNESTWEHMKLVFFPILLYTFLTRSKINRDFPAAPAALLLGGIIGTWTIPVLFYTYTGILGRNFTAADIGVFFLALFAAFCTAWKLRESQKVLQYRYLIFLLTAISAVLFFLFAFFPPGIGLFREP</sequence>
<organism evidence="2 3">
    <name type="scientific">Candidatus Mediterraneibacter stercoravium</name>
    <dbReference type="NCBI Taxonomy" id="2838685"/>
    <lineage>
        <taxon>Bacteria</taxon>
        <taxon>Bacillati</taxon>
        <taxon>Bacillota</taxon>
        <taxon>Clostridia</taxon>
        <taxon>Lachnospirales</taxon>
        <taxon>Lachnospiraceae</taxon>
        <taxon>Mediterraneibacter</taxon>
    </lineage>
</organism>
<feature type="transmembrane region" description="Helical" evidence="1">
    <location>
        <begin position="109"/>
        <end position="126"/>
    </location>
</feature>
<accession>A0A9D2G7Q4</accession>
<dbReference type="InterPro" id="IPR045407">
    <property type="entry name" value="DUF6512"/>
</dbReference>
<evidence type="ECO:0000256" key="1">
    <source>
        <dbReference type="SAM" id="Phobius"/>
    </source>
</evidence>
<protein>
    <submittedName>
        <fullName evidence="2">Uncharacterized protein</fullName>
    </submittedName>
</protein>
<reference evidence="2" key="2">
    <citation type="submission" date="2021-04" db="EMBL/GenBank/DDBJ databases">
        <authorList>
            <person name="Gilroy R."/>
        </authorList>
    </citation>
    <scope>NUCLEOTIDE SEQUENCE</scope>
    <source>
        <strain evidence="2">CHK196-3914</strain>
    </source>
</reference>
<dbReference type="EMBL" id="DXAY01000041">
    <property type="protein sequence ID" value="HIZ73967.1"/>
    <property type="molecule type" value="Genomic_DNA"/>
</dbReference>
<reference evidence="2" key="1">
    <citation type="journal article" date="2021" name="PeerJ">
        <title>Extensive microbial diversity within the chicken gut microbiome revealed by metagenomics and culture.</title>
        <authorList>
            <person name="Gilroy R."/>
            <person name="Ravi A."/>
            <person name="Getino M."/>
            <person name="Pursley I."/>
            <person name="Horton D.L."/>
            <person name="Alikhan N.F."/>
            <person name="Baker D."/>
            <person name="Gharbi K."/>
            <person name="Hall N."/>
            <person name="Watson M."/>
            <person name="Adriaenssens E.M."/>
            <person name="Foster-Nyarko E."/>
            <person name="Jarju S."/>
            <person name="Secka A."/>
            <person name="Antonio M."/>
            <person name="Oren A."/>
            <person name="Chaudhuri R.R."/>
            <person name="La Ragione R."/>
            <person name="Hildebrand F."/>
            <person name="Pallen M.J."/>
        </authorList>
    </citation>
    <scope>NUCLEOTIDE SEQUENCE</scope>
    <source>
        <strain evidence="2">CHK196-3914</strain>
    </source>
</reference>